<evidence type="ECO:0000259" key="2">
    <source>
        <dbReference type="PROSITE" id="PS51724"/>
    </source>
</evidence>
<reference evidence="3 4" key="1">
    <citation type="submission" date="2012-11" db="EMBL/GenBank/DDBJ databases">
        <title>Genome assembly of Thiorhodococcus sp. AK35.</title>
        <authorList>
            <person name="Nupur N."/>
            <person name="Khatri I."/>
            <person name="Subramanian S."/>
            <person name="Pinnaka A."/>
        </authorList>
    </citation>
    <scope>NUCLEOTIDE SEQUENCE [LARGE SCALE GENOMIC DNA]</scope>
    <source>
        <strain evidence="3 4">AK35</strain>
    </source>
</reference>
<dbReference type="RefSeq" id="WP_043756308.1">
    <property type="nucleotide sequence ID" value="NZ_AONC01000057.1"/>
</dbReference>
<dbReference type="Proteomes" id="UP000019460">
    <property type="component" value="Unassembled WGS sequence"/>
</dbReference>
<dbReference type="InterPro" id="IPR036680">
    <property type="entry name" value="SPOR-like_sf"/>
</dbReference>
<organism evidence="3 4">
    <name type="scientific">Imhoffiella purpurea</name>
    <dbReference type="NCBI Taxonomy" id="1249627"/>
    <lineage>
        <taxon>Bacteria</taxon>
        <taxon>Pseudomonadati</taxon>
        <taxon>Pseudomonadota</taxon>
        <taxon>Gammaproteobacteria</taxon>
        <taxon>Chromatiales</taxon>
        <taxon>Chromatiaceae</taxon>
        <taxon>Imhoffiella</taxon>
    </lineage>
</organism>
<dbReference type="EMBL" id="AONC01000057">
    <property type="protein sequence ID" value="EXJ13774.1"/>
    <property type="molecule type" value="Genomic_DNA"/>
</dbReference>
<sequence>MKKPIRPRSPATGRIGLRALALLLPMAVALAEPVQSLPRAAPDSPPDPRWLEQLPPLSLPLPRPSDIVSGPRPEVARTPARPPSHASPSVEPETKPRPERTTAHDMTTAQPTKETPTASQPEPAAQRPPITMADTEPLETTPTGPEPVHPEPPAGIGESSLETARMEGTEPQPPSPAPIVAEPAQPDTPLEAQTPSAAPARTSNRYLWHVQLLAGRSLEKVETDREIFVQRYQNMLGGLELTISRSNYGDARDEFYRLRALEWTNEAEARDWCARLREAGHQCLVTRVSGNGE</sequence>
<dbReference type="eggNOG" id="COG3827">
    <property type="taxonomic scope" value="Bacteria"/>
</dbReference>
<feature type="compositionally biased region" description="Basic and acidic residues" evidence="1">
    <location>
        <begin position="92"/>
        <end position="103"/>
    </location>
</feature>
<dbReference type="AlphaFoldDB" id="W9V357"/>
<proteinExistence type="predicted"/>
<evidence type="ECO:0000313" key="3">
    <source>
        <dbReference type="EMBL" id="EXJ13774.1"/>
    </source>
</evidence>
<dbReference type="PROSITE" id="PS51724">
    <property type="entry name" value="SPOR"/>
    <property type="match status" value="1"/>
</dbReference>
<evidence type="ECO:0000313" key="4">
    <source>
        <dbReference type="Proteomes" id="UP000019460"/>
    </source>
</evidence>
<dbReference type="Pfam" id="PF05036">
    <property type="entry name" value="SPOR"/>
    <property type="match status" value="1"/>
</dbReference>
<dbReference type="GO" id="GO:0042834">
    <property type="term" value="F:peptidoglycan binding"/>
    <property type="evidence" value="ECO:0007669"/>
    <property type="project" value="InterPro"/>
</dbReference>
<gene>
    <name evidence="3" type="ORF">D779_3313</name>
</gene>
<comment type="caution">
    <text evidence="3">The sequence shown here is derived from an EMBL/GenBank/DDBJ whole genome shotgun (WGS) entry which is preliminary data.</text>
</comment>
<protein>
    <recommendedName>
        <fullName evidence="2">SPOR domain-containing protein</fullName>
    </recommendedName>
</protein>
<keyword evidence="4" id="KW-1185">Reference proteome</keyword>
<dbReference type="InterPro" id="IPR007730">
    <property type="entry name" value="SPOR-like_dom"/>
</dbReference>
<feature type="domain" description="SPOR" evidence="2">
    <location>
        <begin position="202"/>
        <end position="288"/>
    </location>
</feature>
<feature type="region of interest" description="Disordered" evidence="1">
    <location>
        <begin position="37"/>
        <end position="199"/>
    </location>
</feature>
<dbReference type="OrthoDB" id="7338235at2"/>
<feature type="compositionally biased region" description="Polar residues" evidence="1">
    <location>
        <begin position="104"/>
        <end position="120"/>
    </location>
</feature>
<evidence type="ECO:0000256" key="1">
    <source>
        <dbReference type="SAM" id="MobiDB-lite"/>
    </source>
</evidence>
<accession>W9V357</accession>
<feature type="compositionally biased region" description="Pro residues" evidence="1">
    <location>
        <begin position="144"/>
        <end position="153"/>
    </location>
</feature>
<dbReference type="Gene3D" id="3.30.70.1070">
    <property type="entry name" value="Sporulation related repeat"/>
    <property type="match status" value="1"/>
</dbReference>
<name>W9V357_9GAMM</name>
<dbReference type="STRING" id="1249627.D779_3313"/>